<keyword evidence="5 6" id="KW-0732">Signal</keyword>
<dbReference type="InterPro" id="IPR010264">
    <property type="entry name" value="Self-incomp_S1"/>
</dbReference>
<evidence type="ECO:0000256" key="2">
    <source>
        <dbReference type="ARBA" id="ARBA00005581"/>
    </source>
</evidence>
<gene>
    <name evidence="8" type="primary">LOC107817064</name>
</gene>
<dbReference type="OMA" id="NTLETHC"/>
<dbReference type="Proteomes" id="UP000790787">
    <property type="component" value="Chromosome 7"/>
</dbReference>
<evidence type="ECO:0000256" key="1">
    <source>
        <dbReference type="ARBA" id="ARBA00004613"/>
    </source>
</evidence>
<dbReference type="AlphaFoldDB" id="A0A1S4CB17"/>
<evidence type="ECO:0000313" key="7">
    <source>
        <dbReference type="Proteomes" id="UP000790787"/>
    </source>
</evidence>
<dbReference type="GO" id="GO:0060320">
    <property type="term" value="P:rejection of self pollen"/>
    <property type="evidence" value="ECO:0007669"/>
    <property type="project" value="UniProtKB-KW"/>
</dbReference>
<accession>A0A1S4CB17</accession>
<evidence type="ECO:0000256" key="4">
    <source>
        <dbReference type="ARBA" id="ARBA00022525"/>
    </source>
</evidence>
<evidence type="ECO:0000256" key="3">
    <source>
        <dbReference type="ARBA" id="ARBA00022471"/>
    </source>
</evidence>
<dbReference type="KEGG" id="nta:107817064"/>
<reference evidence="7" key="1">
    <citation type="journal article" date="2014" name="Nat. Commun.">
        <title>The tobacco genome sequence and its comparison with those of tomato and potato.</title>
        <authorList>
            <person name="Sierro N."/>
            <person name="Battey J.N."/>
            <person name="Ouadi S."/>
            <person name="Bakaher N."/>
            <person name="Bovet L."/>
            <person name="Willig A."/>
            <person name="Goepfert S."/>
            <person name="Peitsch M.C."/>
            <person name="Ivanov N.V."/>
        </authorList>
    </citation>
    <scope>NUCLEOTIDE SEQUENCE [LARGE SCALE GENOMIC DNA]</scope>
</reference>
<dbReference type="PaxDb" id="4097-A0A1S4CB17"/>
<reference evidence="8" key="2">
    <citation type="submission" date="2025-08" db="UniProtKB">
        <authorList>
            <consortium name="RefSeq"/>
        </authorList>
    </citation>
    <scope>IDENTIFICATION</scope>
    <source>
        <tissue evidence="8">Leaf</tissue>
    </source>
</reference>
<dbReference type="OrthoDB" id="1518245at2759"/>
<feature type="chain" id="PRO_5036505307" evidence="6">
    <location>
        <begin position="23"/>
        <end position="126"/>
    </location>
</feature>
<evidence type="ECO:0000256" key="6">
    <source>
        <dbReference type="SAM" id="SignalP"/>
    </source>
</evidence>
<comment type="subcellular location">
    <subcellularLocation>
        <location evidence="1">Secreted</location>
    </subcellularLocation>
</comment>
<protein>
    <submittedName>
        <fullName evidence="8">Uncharacterized protein LOC107817064</fullName>
    </submittedName>
</protein>
<keyword evidence="3" id="KW-0713">Self-incompatibility</keyword>
<evidence type="ECO:0000313" key="8">
    <source>
        <dbReference type="RefSeq" id="XP_016498330.1"/>
    </source>
</evidence>
<sequence length="126" mass="13863">MNSFKFYLPILVLLQILTSSLATLYPVSVANILNAPLTIHCIAQGQNVSRDNAPAGFVLNMSIDTNLANPTATCQLSSGNLQGNFVVFDPSKEPNRCFNGRCLWQARPDGLYLVINGQFSLVYKWP</sequence>
<proteinExistence type="inferred from homology"/>
<comment type="similarity">
    <text evidence="2">Belongs to the plant self-incompatibility (S1) protein family.</text>
</comment>
<keyword evidence="4" id="KW-0964">Secreted</keyword>
<dbReference type="GO" id="GO:0005576">
    <property type="term" value="C:extracellular region"/>
    <property type="evidence" value="ECO:0007669"/>
    <property type="project" value="UniProtKB-SubCell"/>
</dbReference>
<dbReference type="RefSeq" id="XP_016498330.1">
    <property type="nucleotide sequence ID" value="XM_016642844.1"/>
</dbReference>
<name>A0A1S4CB17_TOBAC</name>
<dbReference type="Pfam" id="PF05938">
    <property type="entry name" value="Self-incomp_S1"/>
    <property type="match status" value="1"/>
</dbReference>
<evidence type="ECO:0000256" key="5">
    <source>
        <dbReference type="ARBA" id="ARBA00022729"/>
    </source>
</evidence>
<organism evidence="7 8">
    <name type="scientific">Nicotiana tabacum</name>
    <name type="common">Common tobacco</name>
    <dbReference type="NCBI Taxonomy" id="4097"/>
    <lineage>
        <taxon>Eukaryota</taxon>
        <taxon>Viridiplantae</taxon>
        <taxon>Streptophyta</taxon>
        <taxon>Embryophyta</taxon>
        <taxon>Tracheophyta</taxon>
        <taxon>Spermatophyta</taxon>
        <taxon>Magnoliopsida</taxon>
        <taxon>eudicotyledons</taxon>
        <taxon>Gunneridae</taxon>
        <taxon>Pentapetalae</taxon>
        <taxon>asterids</taxon>
        <taxon>lamiids</taxon>
        <taxon>Solanales</taxon>
        <taxon>Solanaceae</taxon>
        <taxon>Nicotianoideae</taxon>
        <taxon>Nicotianeae</taxon>
        <taxon>Nicotiana</taxon>
    </lineage>
</organism>
<dbReference type="GeneID" id="107817064"/>
<keyword evidence="7" id="KW-1185">Reference proteome</keyword>
<feature type="signal peptide" evidence="6">
    <location>
        <begin position="1"/>
        <end position="22"/>
    </location>
</feature>
<dbReference type="STRING" id="4097.A0A1S4CB17"/>
<dbReference type="SMR" id="A0A1S4CB17"/>